<feature type="transmembrane region" description="Helical" evidence="2">
    <location>
        <begin position="12"/>
        <end position="33"/>
    </location>
</feature>
<dbReference type="Proteomes" id="UP000237983">
    <property type="component" value="Unassembled WGS sequence"/>
</dbReference>
<sequence length="152" mass="16610">MESAPERWLRNIRLSGFTLTMLGLVILAVVVLAPSLKLLVEQQQEMAALEVEVGEQRDSVDNLEDEVARWSDPAYIEAEARDRLLYVYPGEYSYLVIDGATTATTADGAPISDSIQTTQVDWINSIMGSVLTAGLSTDVADDIVPPVIEDPQ</sequence>
<dbReference type="Pfam" id="PF04977">
    <property type="entry name" value="DivIC"/>
    <property type="match status" value="1"/>
</dbReference>
<keyword evidence="1" id="KW-0175">Coiled coil</keyword>
<keyword evidence="2" id="KW-0472">Membrane</keyword>
<accession>A0A2T0V4B8</accession>
<comment type="caution">
    <text evidence="3">The sequence shown here is derived from an EMBL/GenBank/DDBJ whole genome shotgun (WGS) entry which is preliminary data.</text>
</comment>
<keyword evidence="3" id="KW-0132">Cell division</keyword>
<dbReference type="GO" id="GO:0051301">
    <property type="term" value="P:cell division"/>
    <property type="evidence" value="ECO:0007669"/>
    <property type="project" value="UniProtKB-KW"/>
</dbReference>
<feature type="coiled-coil region" evidence="1">
    <location>
        <begin position="39"/>
        <end position="66"/>
    </location>
</feature>
<dbReference type="InterPro" id="IPR007060">
    <property type="entry name" value="FtsL/DivIC"/>
</dbReference>
<reference evidence="3 4" key="1">
    <citation type="submission" date="2018-03" db="EMBL/GenBank/DDBJ databases">
        <title>Genomic Encyclopedia of Type Strains, Phase III (KMG-III): the genomes of soil and plant-associated and newly described type strains.</title>
        <authorList>
            <person name="Whitman W."/>
        </authorList>
    </citation>
    <scope>NUCLEOTIDE SEQUENCE [LARGE SCALE GENOMIC DNA]</scope>
    <source>
        <strain evidence="3 4">CGMCC 1.12484</strain>
    </source>
</reference>
<keyword evidence="2" id="KW-1133">Transmembrane helix</keyword>
<dbReference type="AlphaFoldDB" id="A0A2T0V4B8"/>
<proteinExistence type="predicted"/>
<evidence type="ECO:0000313" key="3">
    <source>
        <dbReference type="EMBL" id="PRY65029.1"/>
    </source>
</evidence>
<keyword evidence="3" id="KW-0131">Cell cycle</keyword>
<name>A0A2T0V4B8_9MICO</name>
<organism evidence="3 4">
    <name type="scientific">Glaciihabitans tibetensis</name>
    <dbReference type="NCBI Taxonomy" id="1266600"/>
    <lineage>
        <taxon>Bacteria</taxon>
        <taxon>Bacillati</taxon>
        <taxon>Actinomycetota</taxon>
        <taxon>Actinomycetes</taxon>
        <taxon>Micrococcales</taxon>
        <taxon>Microbacteriaceae</taxon>
        <taxon>Glaciihabitans</taxon>
    </lineage>
</organism>
<protein>
    <submittedName>
        <fullName evidence="3">Cell division protein FtsB</fullName>
    </submittedName>
</protein>
<keyword evidence="2" id="KW-0812">Transmembrane</keyword>
<evidence type="ECO:0000313" key="4">
    <source>
        <dbReference type="Proteomes" id="UP000237983"/>
    </source>
</evidence>
<evidence type="ECO:0000256" key="1">
    <source>
        <dbReference type="SAM" id="Coils"/>
    </source>
</evidence>
<dbReference type="EMBL" id="PVTL01000011">
    <property type="protein sequence ID" value="PRY65029.1"/>
    <property type="molecule type" value="Genomic_DNA"/>
</dbReference>
<evidence type="ECO:0000256" key="2">
    <source>
        <dbReference type="SAM" id="Phobius"/>
    </source>
</evidence>
<keyword evidence="4" id="KW-1185">Reference proteome</keyword>
<gene>
    <name evidence="3" type="ORF">B0I08_11147</name>
</gene>